<gene>
    <name evidence="2" type="ORF">RND81_02G075500</name>
</gene>
<dbReference type="InterPro" id="IPR050796">
    <property type="entry name" value="SCF_F-box_component"/>
</dbReference>
<dbReference type="Pfam" id="PF08268">
    <property type="entry name" value="FBA_3"/>
    <property type="match status" value="1"/>
</dbReference>
<evidence type="ECO:0000313" key="3">
    <source>
        <dbReference type="Proteomes" id="UP001443914"/>
    </source>
</evidence>
<dbReference type="SMART" id="SM00256">
    <property type="entry name" value="FBOX"/>
    <property type="match status" value="1"/>
</dbReference>
<feature type="domain" description="F-box" evidence="1">
    <location>
        <begin position="26"/>
        <end position="73"/>
    </location>
</feature>
<dbReference type="InterPro" id="IPR017451">
    <property type="entry name" value="F-box-assoc_interact_dom"/>
</dbReference>
<dbReference type="PANTHER" id="PTHR31672:SF13">
    <property type="entry name" value="F-BOX PROTEIN CPR30-LIKE"/>
    <property type="match status" value="1"/>
</dbReference>
<protein>
    <recommendedName>
        <fullName evidence="1">F-box domain-containing protein</fullName>
    </recommendedName>
</protein>
<dbReference type="AlphaFoldDB" id="A0AAW1MS30"/>
<organism evidence="2 3">
    <name type="scientific">Saponaria officinalis</name>
    <name type="common">Common soapwort</name>
    <name type="synonym">Lychnis saponaria</name>
    <dbReference type="NCBI Taxonomy" id="3572"/>
    <lineage>
        <taxon>Eukaryota</taxon>
        <taxon>Viridiplantae</taxon>
        <taxon>Streptophyta</taxon>
        <taxon>Embryophyta</taxon>
        <taxon>Tracheophyta</taxon>
        <taxon>Spermatophyta</taxon>
        <taxon>Magnoliopsida</taxon>
        <taxon>eudicotyledons</taxon>
        <taxon>Gunneridae</taxon>
        <taxon>Pentapetalae</taxon>
        <taxon>Caryophyllales</taxon>
        <taxon>Caryophyllaceae</taxon>
        <taxon>Caryophylleae</taxon>
        <taxon>Saponaria</taxon>
    </lineage>
</organism>
<sequence length="394" mass="45436">MSTPGMSAKKKTVTVATTTTTTEAVSKDVPYLPVEIIFNMLLYVPAKDLHEVARYVCKQWYDIVSDPDFITTHCRMSSTNSFLIQHSEQLHKASHIELHILMGTLVRHETPVEIPFRGAIVCCFNGLLVLLSGSRTVDGKIGYDVFYVVNPVTKVIISLPHLTDSQHVTEGISLAVDSSGHYKVVHVSGKTDYYEQVKMRVFTIGVDKAWRFIDLQGIPAVNARGMRFHSFCFGGFMYWFTYYTSYDISPFGFALDVDTEIIYPLSMPNDVIKTQYPISISMGTGPGLVTEQDDIWRAWKLTDVKSSEWTELTRINMRQVYNQIKNEFRTSRFWNICPFRLFNGHLWLRCRREVNNYVVVHYDLARERFKHFRIKRLFNHTLHPHANTLVSPKN</sequence>
<dbReference type="NCBIfam" id="TIGR01640">
    <property type="entry name" value="F_box_assoc_1"/>
    <property type="match status" value="1"/>
</dbReference>
<dbReference type="InterPro" id="IPR013187">
    <property type="entry name" value="F-box-assoc_dom_typ3"/>
</dbReference>
<evidence type="ECO:0000313" key="2">
    <source>
        <dbReference type="EMBL" id="KAK9748718.1"/>
    </source>
</evidence>
<proteinExistence type="predicted"/>
<dbReference type="Gene3D" id="1.20.1280.50">
    <property type="match status" value="1"/>
</dbReference>
<reference evidence="2" key="1">
    <citation type="submission" date="2024-03" db="EMBL/GenBank/DDBJ databases">
        <title>WGS assembly of Saponaria officinalis var. Norfolk2.</title>
        <authorList>
            <person name="Jenkins J."/>
            <person name="Shu S."/>
            <person name="Grimwood J."/>
            <person name="Barry K."/>
            <person name="Goodstein D."/>
            <person name="Schmutz J."/>
            <person name="Leebens-Mack J."/>
            <person name="Osbourn A."/>
        </authorList>
    </citation>
    <scope>NUCLEOTIDE SEQUENCE [LARGE SCALE GENOMIC DNA]</scope>
    <source>
        <strain evidence="2">JIC</strain>
    </source>
</reference>
<evidence type="ECO:0000259" key="1">
    <source>
        <dbReference type="PROSITE" id="PS50181"/>
    </source>
</evidence>
<accession>A0AAW1MS30</accession>
<dbReference type="InterPro" id="IPR036047">
    <property type="entry name" value="F-box-like_dom_sf"/>
</dbReference>
<dbReference type="SUPFAM" id="SSF81383">
    <property type="entry name" value="F-box domain"/>
    <property type="match status" value="1"/>
</dbReference>
<dbReference type="PANTHER" id="PTHR31672">
    <property type="entry name" value="BNACNNG10540D PROTEIN"/>
    <property type="match status" value="1"/>
</dbReference>
<dbReference type="Pfam" id="PF12937">
    <property type="entry name" value="F-box-like"/>
    <property type="match status" value="1"/>
</dbReference>
<dbReference type="PROSITE" id="PS50181">
    <property type="entry name" value="FBOX"/>
    <property type="match status" value="1"/>
</dbReference>
<dbReference type="EMBL" id="JBDFQZ010000002">
    <property type="protein sequence ID" value="KAK9748718.1"/>
    <property type="molecule type" value="Genomic_DNA"/>
</dbReference>
<dbReference type="InterPro" id="IPR001810">
    <property type="entry name" value="F-box_dom"/>
</dbReference>
<comment type="caution">
    <text evidence="2">The sequence shown here is derived from an EMBL/GenBank/DDBJ whole genome shotgun (WGS) entry which is preliminary data.</text>
</comment>
<name>A0AAW1MS30_SAPOF</name>
<dbReference type="Proteomes" id="UP001443914">
    <property type="component" value="Unassembled WGS sequence"/>
</dbReference>
<keyword evidence="3" id="KW-1185">Reference proteome</keyword>